<dbReference type="EMBL" id="CM046388">
    <property type="protein sequence ID" value="KAI8570467.1"/>
    <property type="molecule type" value="Genomic_DNA"/>
</dbReference>
<protein>
    <submittedName>
        <fullName evidence="1">Uncharacterized protein</fullName>
    </submittedName>
</protein>
<proteinExistence type="predicted"/>
<gene>
    <name evidence="1" type="ORF">RHMOL_Rhmol01G0035900</name>
</gene>
<evidence type="ECO:0000313" key="1">
    <source>
        <dbReference type="EMBL" id="KAI8570467.1"/>
    </source>
</evidence>
<evidence type="ECO:0000313" key="2">
    <source>
        <dbReference type="Proteomes" id="UP001062846"/>
    </source>
</evidence>
<comment type="caution">
    <text evidence="1">The sequence shown here is derived from an EMBL/GenBank/DDBJ whole genome shotgun (WGS) entry which is preliminary data.</text>
</comment>
<dbReference type="Proteomes" id="UP001062846">
    <property type="component" value="Chromosome 1"/>
</dbReference>
<sequence>MKFLTGEQAYQVLRGDEVCVGLPLISSLGFIGYRLMARWSFCGGCSVVSGHYSYEGERRWWCLVTFGSVLMDDNGSMRRRSGISVVGFSYGLWEPKWQLLGGHFCVPVI</sequence>
<keyword evidence="2" id="KW-1185">Reference proteome</keyword>
<reference evidence="1" key="1">
    <citation type="submission" date="2022-02" db="EMBL/GenBank/DDBJ databases">
        <title>Plant Genome Project.</title>
        <authorList>
            <person name="Zhang R.-G."/>
        </authorList>
    </citation>
    <scope>NUCLEOTIDE SEQUENCE</scope>
    <source>
        <strain evidence="1">AT1</strain>
    </source>
</reference>
<organism evidence="1 2">
    <name type="scientific">Rhododendron molle</name>
    <name type="common">Chinese azalea</name>
    <name type="synonym">Azalea mollis</name>
    <dbReference type="NCBI Taxonomy" id="49168"/>
    <lineage>
        <taxon>Eukaryota</taxon>
        <taxon>Viridiplantae</taxon>
        <taxon>Streptophyta</taxon>
        <taxon>Embryophyta</taxon>
        <taxon>Tracheophyta</taxon>
        <taxon>Spermatophyta</taxon>
        <taxon>Magnoliopsida</taxon>
        <taxon>eudicotyledons</taxon>
        <taxon>Gunneridae</taxon>
        <taxon>Pentapetalae</taxon>
        <taxon>asterids</taxon>
        <taxon>Ericales</taxon>
        <taxon>Ericaceae</taxon>
        <taxon>Ericoideae</taxon>
        <taxon>Rhodoreae</taxon>
        <taxon>Rhododendron</taxon>
    </lineage>
</organism>
<accession>A0ACC0PZM9</accession>
<name>A0ACC0PZM9_RHOML</name>